<dbReference type="SUPFAM" id="SSF54928">
    <property type="entry name" value="RNA-binding domain, RBD"/>
    <property type="match status" value="1"/>
</dbReference>
<dbReference type="InterPro" id="IPR035979">
    <property type="entry name" value="RBD_domain_sf"/>
</dbReference>
<dbReference type="Gene3D" id="3.30.70.330">
    <property type="match status" value="1"/>
</dbReference>
<dbReference type="InterPro" id="IPR012677">
    <property type="entry name" value="Nucleotide-bd_a/b_plait_sf"/>
</dbReference>
<dbReference type="PANTHER" id="PTHR48034">
    <property type="entry name" value="TRANSFORMER-2 SEX-DETERMINING PROTEIN-RELATED"/>
    <property type="match status" value="1"/>
</dbReference>
<dbReference type="Pfam" id="PF00076">
    <property type="entry name" value="RRM_1"/>
    <property type="match status" value="1"/>
</dbReference>
<dbReference type="SMART" id="SM00360">
    <property type="entry name" value="RRM"/>
    <property type="match status" value="1"/>
</dbReference>
<dbReference type="PROSITE" id="PS50102">
    <property type="entry name" value="RRM"/>
    <property type="match status" value="1"/>
</dbReference>
<evidence type="ECO:0000259" key="3">
    <source>
        <dbReference type="PROSITE" id="PS50102"/>
    </source>
</evidence>
<evidence type="ECO:0000256" key="1">
    <source>
        <dbReference type="PROSITE-ProRule" id="PRU00176"/>
    </source>
</evidence>
<accession>A0A061R0Q8</accession>
<name>A0A061R0Q8_9CHLO</name>
<proteinExistence type="predicted"/>
<protein>
    <submittedName>
        <fullName evidence="4">Splicing factor, arginine/serine-rich 2</fullName>
    </submittedName>
</protein>
<dbReference type="GO" id="GO:0003723">
    <property type="term" value="F:RNA binding"/>
    <property type="evidence" value="ECO:0007669"/>
    <property type="project" value="UniProtKB-UniRule"/>
</dbReference>
<feature type="region of interest" description="Disordered" evidence="2">
    <location>
        <begin position="115"/>
        <end position="174"/>
    </location>
</feature>
<feature type="compositionally biased region" description="Pro residues" evidence="2">
    <location>
        <begin position="123"/>
        <end position="135"/>
    </location>
</feature>
<dbReference type="InterPro" id="IPR050441">
    <property type="entry name" value="RBM"/>
</dbReference>
<organism evidence="4">
    <name type="scientific">Tetraselmis sp. GSL018</name>
    <dbReference type="NCBI Taxonomy" id="582737"/>
    <lineage>
        <taxon>Eukaryota</taxon>
        <taxon>Viridiplantae</taxon>
        <taxon>Chlorophyta</taxon>
        <taxon>core chlorophytes</taxon>
        <taxon>Chlorodendrophyceae</taxon>
        <taxon>Chlorodendrales</taxon>
        <taxon>Chlorodendraceae</taxon>
        <taxon>Tetraselmis</taxon>
    </lineage>
</organism>
<evidence type="ECO:0000256" key="2">
    <source>
        <dbReference type="SAM" id="MobiDB-lite"/>
    </source>
</evidence>
<feature type="domain" description="RRM" evidence="3">
    <location>
        <begin position="19"/>
        <end position="97"/>
    </location>
</feature>
<reference evidence="4" key="1">
    <citation type="submission" date="2014-05" db="EMBL/GenBank/DDBJ databases">
        <title>The transcriptome of the halophilic microalga Tetraselmis sp. GSL018 isolated from the Great Salt Lake, Utah.</title>
        <authorList>
            <person name="Jinkerson R.E."/>
            <person name="D'Adamo S."/>
            <person name="Posewitz M.C."/>
        </authorList>
    </citation>
    <scope>NUCLEOTIDE SEQUENCE</scope>
    <source>
        <strain evidence="4">GSL018</strain>
    </source>
</reference>
<dbReference type="EMBL" id="GBEZ01022524">
    <property type="protein sequence ID" value="JAC64319.1"/>
    <property type="molecule type" value="Transcribed_RNA"/>
</dbReference>
<dbReference type="AlphaFoldDB" id="A0A061R0Q8"/>
<keyword evidence="1" id="KW-0694">RNA-binding</keyword>
<dbReference type="InterPro" id="IPR000504">
    <property type="entry name" value="RRM_dom"/>
</dbReference>
<evidence type="ECO:0000313" key="4">
    <source>
        <dbReference type="EMBL" id="JAC64319.1"/>
    </source>
</evidence>
<gene>
    <name evidence="4" type="primary">SFRS2</name>
    <name evidence="4" type="ORF">TSPGSL018_18573</name>
</gene>
<sequence length="236" mass="26763">MERERDRYGGVSGSIDEMFSVKVDNISGVIREDEVRKVFEHFGPVGDVHIPKAPGSNESRGFFFVRYYYEAHAKKAVRTLNGQRFHGQLMQMNLARNPPPVGAGPKSNIVGTSQIRPREREPPAPPPPPPPPPPPHRSRYPSPSEYYEEQLGRSQLERDYNGRKPLRRSPDVRVAQIGTAPPLYERDPREEQVLKHVELWHCVELGTSSRPSILNPNACNCDFCGERYDQTLPVIS</sequence>